<feature type="compositionally biased region" description="Basic and acidic residues" evidence="1">
    <location>
        <begin position="97"/>
        <end position="106"/>
    </location>
</feature>
<organism evidence="3">
    <name type="scientific">uncultured bacterium Contig1532b</name>
    <dbReference type="NCBI Taxonomy" id="1393450"/>
    <lineage>
        <taxon>Bacteria</taxon>
        <taxon>environmental samples</taxon>
    </lineage>
</organism>
<accession>W0FGB9</accession>
<sequence>MNEKERSINMKKRNKDLIRIASITIAAAMLMAGCSLTSVLKDQGDSSSGSKHKKTKTEDTEKTEETGGTEDTSSASDSKKNKTDKSSSSDGTLKMPEVSDKDKDTSYDESGAQKIQLSDSSGTVNIDKEGTYIVTGSSRDASIVINVSDEEDVHLILRDAELTSTVSSAVTILSADEVYITLEGSNVLSNGGEFKASGEEDIDAVIYSKDDLTINGTGTLKISSPAGHGIVCKDDMVITGGTYDISAKEDGINTNDSIAITEGSFTVNVQDDAILTDGAMQISGGTYNLTCAEGLEGTLITIDEGNINIAASDDGINAAQKTEGVTPEVVINGGSINIKMGAGDTDGIDSNGNIIINSGTVAIEAQSPFDYDGKGELNGGTVTVNGQSISSLTNQFGGGRGGGNRMGQVPDGNFNPFAQGDQGQGRMPGGKHRNEQDTGFDPFSQGNQAGNNQNKSQTDDLSSL</sequence>
<dbReference type="AlphaFoldDB" id="W0FGB9"/>
<evidence type="ECO:0000313" key="3">
    <source>
        <dbReference type="EMBL" id="AHF23673.1"/>
    </source>
</evidence>
<keyword evidence="2" id="KW-0472">Membrane</keyword>
<feature type="compositionally biased region" description="Polar residues" evidence="1">
    <location>
        <begin position="444"/>
        <end position="464"/>
    </location>
</feature>
<proteinExistence type="predicted"/>
<dbReference type="EMBL" id="KC246771">
    <property type="protein sequence ID" value="AHF23673.1"/>
    <property type="molecule type" value="Genomic_DNA"/>
</dbReference>
<dbReference type="InterPro" id="IPR025584">
    <property type="entry name" value="Cthe_2159"/>
</dbReference>
<dbReference type="Pfam" id="PF14262">
    <property type="entry name" value="Cthe_2159"/>
    <property type="match status" value="1"/>
</dbReference>
<reference evidence="3" key="1">
    <citation type="journal article" date="2013" name="PLoS ONE">
        <title>Metagenomic insights into the carbohydrate-active enzymes carried by the microorganisms adhering to solid digesta in the rumen of cows.</title>
        <authorList>
            <person name="Wang L."/>
            <person name="Hatem A."/>
            <person name="Catalyurek U.V."/>
            <person name="Morrison M."/>
            <person name="Yu Z."/>
        </authorList>
    </citation>
    <scope>NUCLEOTIDE SEQUENCE</scope>
</reference>
<feature type="compositionally biased region" description="Gly residues" evidence="1">
    <location>
        <begin position="396"/>
        <end position="405"/>
    </location>
</feature>
<feature type="compositionally biased region" description="Basic and acidic residues" evidence="1">
    <location>
        <begin position="56"/>
        <end position="65"/>
    </location>
</feature>
<protein>
    <submittedName>
        <fullName evidence="3">Putative lipoprotein</fullName>
    </submittedName>
</protein>
<feature type="transmembrane region" description="Helical" evidence="2">
    <location>
        <begin position="20"/>
        <end position="40"/>
    </location>
</feature>
<feature type="region of interest" description="Disordered" evidence="1">
    <location>
        <begin position="389"/>
        <end position="464"/>
    </location>
</feature>
<feature type="region of interest" description="Disordered" evidence="1">
    <location>
        <begin position="40"/>
        <end position="121"/>
    </location>
</feature>
<evidence type="ECO:0000256" key="1">
    <source>
        <dbReference type="SAM" id="MobiDB-lite"/>
    </source>
</evidence>
<dbReference type="PROSITE" id="PS51257">
    <property type="entry name" value="PROKAR_LIPOPROTEIN"/>
    <property type="match status" value="1"/>
</dbReference>
<keyword evidence="2" id="KW-0812">Transmembrane</keyword>
<feature type="compositionally biased region" description="Basic and acidic residues" evidence="1">
    <location>
        <begin position="77"/>
        <end position="87"/>
    </location>
</feature>
<name>W0FGB9_9BACT</name>
<keyword evidence="3" id="KW-0449">Lipoprotein</keyword>
<evidence type="ECO:0000256" key="2">
    <source>
        <dbReference type="SAM" id="Phobius"/>
    </source>
</evidence>
<keyword evidence="2" id="KW-1133">Transmembrane helix</keyword>